<feature type="compositionally biased region" description="Pro residues" evidence="1">
    <location>
        <begin position="407"/>
        <end position="420"/>
    </location>
</feature>
<dbReference type="RefSeq" id="XP_062662865.1">
    <property type="nucleotide sequence ID" value="XM_062809061.1"/>
</dbReference>
<feature type="chain" id="PRO_5042247431" description="DUF1996 domain-containing protein" evidence="2">
    <location>
        <begin position="19"/>
        <end position="491"/>
    </location>
</feature>
<comment type="caution">
    <text evidence="4">The sequence shown here is derived from an EMBL/GenBank/DDBJ whole genome shotgun (WGS) entry which is preliminary data.</text>
</comment>
<dbReference type="PANTHER" id="PTHR43662">
    <property type="match status" value="1"/>
</dbReference>
<dbReference type="Proteomes" id="UP001278766">
    <property type="component" value="Unassembled WGS sequence"/>
</dbReference>
<evidence type="ECO:0000313" key="4">
    <source>
        <dbReference type="EMBL" id="KAK3299351.1"/>
    </source>
</evidence>
<keyword evidence="5" id="KW-1185">Reference proteome</keyword>
<sequence length="491" mass="53228">MKTGSSLAILASLGGAAAFWRMECRGQVGLARLDPLIDPGVPSKHAHAIHGSSGFSESATFEDLRNGDCTSCGVAEDMSAYWAPALYFKHLNGSFEEVKQDGGMLAYYFLNYDLKDGKKGIKAFPNDFRMVAGDSSRRNYSVGGLDYRQPDPPKSEWGAKGQTNQEDLAQRALGFNCLNYDTDAEPALYRHYLPDKTFLDSKCKHGVRFELSFPSCWNGKDISSPDHKSHVAYPDTVLNGNCPEGFDVKLPGLFFETIWRTHDFLGVPGQFVISNGDVEGFGYHADFISGWDEDFLQAAVDQCTNPSGRISDCPLFTLLSADDQRKCKIATPPMIAADKLAGLIGDILPGNVKISLGPAPANHNSPKPDPISLPAVSLPVPNVLPGGVFKEEPTSSPEAESSTSTPTPTPTPIPSDPPIPKGYELVRTDYITKGNVVSKIVVIETVTYVMVATETVTVTATPSVAAAGADDKARRELNQHLHRHRHHHGSH</sequence>
<evidence type="ECO:0000259" key="3">
    <source>
        <dbReference type="Pfam" id="PF09362"/>
    </source>
</evidence>
<evidence type="ECO:0000256" key="2">
    <source>
        <dbReference type="SAM" id="SignalP"/>
    </source>
</evidence>
<dbReference type="GeneID" id="87846009"/>
<feature type="region of interest" description="Disordered" evidence="1">
    <location>
        <begin position="384"/>
        <end position="421"/>
    </location>
</feature>
<dbReference type="Pfam" id="PF09362">
    <property type="entry name" value="DUF1996"/>
    <property type="match status" value="1"/>
</dbReference>
<dbReference type="EMBL" id="JAUEPN010000002">
    <property type="protein sequence ID" value="KAK3299351.1"/>
    <property type="molecule type" value="Genomic_DNA"/>
</dbReference>
<evidence type="ECO:0000256" key="1">
    <source>
        <dbReference type="SAM" id="MobiDB-lite"/>
    </source>
</evidence>
<organism evidence="4 5">
    <name type="scientific">Chaetomium fimeti</name>
    <dbReference type="NCBI Taxonomy" id="1854472"/>
    <lineage>
        <taxon>Eukaryota</taxon>
        <taxon>Fungi</taxon>
        <taxon>Dikarya</taxon>
        <taxon>Ascomycota</taxon>
        <taxon>Pezizomycotina</taxon>
        <taxon>Sordariomycetes</taxon>
        <taxon>Sordariomycetidae</taxon>
        <taxon>Sordariales</taxon>
        <taxon>Chaetomiaceae</taxon>
        <taxon>Chaetomium</taxon>
    </lineage>
</organism>
<dbReference type="InterPro" id="IPR018535">
    <property type="entry name" value="DUF1996"/>
</dbReference>
<gene>
    <name evidence="4" type="ORF">B0H64DRAFT_98630</name>
</gene>
<feature type="domain" description="DUF1996" evidence="3">
    <location>
        <begin position="34"/>
        <end position="291"/>
    </location>
</feature>
<feature type="compositionally biased region" description="Low complexity" evidence="1">
    <location>
        <begin position="394"/>
        <end position="406"/>
    </location>
</feature>
<feature type="signal peptide" evidence="2">
    <location>
        <begin position="1"/>
        <end position="18"/>
    </location>
</feature>
<proteinExistence type="predicted"/>
<evidence type="ECO:0000313" key="5">
    <source>
        <dbReference type="Proteomes" id="UP001278766"/>
    </source>
</evidence>
<accession>A0AAE0HMV3</accession>
<reference evidence="4" key="2">
    <citation type="submission" date="2023-06" db="EMBL/GenBank/DDBJ databases">
        <authorList>
            <consortium name="Lawrence Berkeley National Laboratory"/>
            <person name="Haridas S."/>
            <person name="Hensen N."/>
            <person name="Bonometti L."/>
            <person name="Westerberg I."/>
            <person name="Brannstrom I.O."/>
            <person name="Guillou S."/>
            <person name="Cros-Aarteil S."/>
            <person name="Calhoun S."/>
            <person name="Kuo A."/>
            <person name="Mondo S."/>
            <person name="Pangilinan J."/>
            <person name="Riley R."/>
            <person name="Labutti K."/>
            <person name="Andreopoulos B."/>
            <person name="Lipzen A."/>
            <person name="Chen C."/>
            <person name="Yanf M."/>
            <person name="Daum C."/>
            <person name="Ng V."/>
            <person name="Clum A."/>
            <person name="Steindorff A."/>
            <person name="Ohm R."/>
            <person name="Martin F."/>
            <person name="Silar P."/>
            <person name="Natvig D."/>
            <person name="Lalanne C."/>
            <person name="Gautier V."/>
            <person name="Ament-Velasquez S.L."/>
            <person name="Kruys A."/>
            <person name="Hutchinson M.I."/>
            <person name="Powell A.J."/>
            <person name="Barry K."/>
            <person name="Miller A.N."/>
            <person name="Grigoriev I.V."/>
            <person name="Debuchy R."/>
            <person name="Gladieux P."/>
            <person name="Thoren M.H."/>
            <person name="Johannesson H."/>
        </authorList>
    </citation>
    <scope>NUCLEOTIDE SEQUENCE</scope>
    <source>
        <strain evidence="4">CBS 168.71</strain>
    </source>
</reference>
<reference evidence="4" key="1">
    <citation type="journal article" date="2023" name="Mol. Phylogenet. Evol.">
        <title>Genome-scale phylogeny and comparative genomics of the fungal order Sordariales.</title>
        <authorList>
            <person name="Hensen N."/>
            <person name="Bonometti L."/>
            <person name="Westerberg I."/>
            <person name="Brannstrom I.O."/>
            <person name="Guillou S."/>
            <person name="Cros-Aarteil S."/>
            <person name="Calhoun S."/>
            <person name="Haridas S."/>
            <person name="Kuo A."/>
            <person name="Mondo S."/>
            <person name="Pangilinan J."/>
            <person name="Riley R."/>
            <person name="LaButti K."/>
            <person name="Andreopoulos B."/>
            <person name="Lipzen A."/>
            <person name="Chen C."/>
            <person name="Yan M."/>
            <person name="Daum C."/>
            <person name="Ng V."/>
            <person name="Clum A."/>
            <person name="Steindorff A."/>
            <person name="Ohm R.A."/>
            <person name="Martin F."/>
            <person name="Silar P."/>
            <person name="Natvig D.O."/>
            <person name="Lalanne C."/>
            <person name="Gautier V."/>
            <person name="Ament-Velasquez S.L."/>
            <person name="Kruys A."/>
            <person name="Hutchinson M.I."/>
            <person name="Powell A.J."/>
            <person name="Barry K."/>
            <person name="Miller A.N."/>
            <person name="Grigoriev I.V."/>
            <person name="Debuchy R."/>
            <person name="Gladieux P."/>
            <person name="Hiltunen Thoren M."/>
            <person name="Johannesson H."/>
        </authorList>
    </citation>
    <scope>NUCLEOTIDE SEQUENCE</scope>
    <source>
        <strain evidence="4">CBS 168.71</strain>
    </source>
</reference>
<dbReference type="PANTHER" id="PTHR43662:SF7">
    <property type="entry name" value="DUF1996 DOMAIN-CONTAINING PROTEIN"/>
    <property type="match status" value="1"/>
</dbReference>
<name>A0AAE0HMV3_9PEZI</name>
<dbReference type="AlphaFoldDB" id="A0AAE0HMV3"/>
<protein>
    <recommendedName>
        <fullName evidence="3">DUF1996 domain-containing protein</fullName>
    </recommendedName>
</protein>
<feature type="region of interest" description="Disordered" evidence="1">
    <location>
        <begin position="141"/>
        <end position="162"/>
    </location>
</feature>
<keyword evidence="2" id="KW-0732">Signal</keyword>